<dbReference type="eggNOG" id="COG1275">
    <property type="taxonomic scope" value="Bacteria"/>
</dbReference>
<dbReference type="InterPro" id="IPR038665">
    <property type="entry name" value="Voltage-dep_anion_channel_sf"/>
</dbReference>
<dbReference type="GO" id="GO:0005886">
    <property type="term" value="C:plasma membrane"/>
    <property type="evidence" value="ECO:0007669"/>
    <property type="project" value="TreeGrafter"/>
</dbReference>
<dbReference type="EMBL" id="CP000613">
    <property type="protein sequence ID" value="ACJ01197.1"/>
    <property type="molecule type" value="Genomic_DNA"/>
</dbReference>
<feature type="transmembrane region" description="Helical" evidence="5">
    <location>
        <begin position="115"/>
        <end position="136"/>
    </location>
</feature>
<feature type="transmembrane region" description="Helical" evidence="5">
    <location>
        <begin position="173"/>
        <end position="192"/>
    </location>
</feature>
<dbReference type="KEGG" id="rce:RC1_3854"/>
<dbReference type="Gene3D" id="1.50.10.150">
    <property type="entry name" value="Voltage-dependent anion channel"/>
    <property type="match status" value="1"/>
</dbReference>
<dbReference type="InterPro" id="IPR052951">
    <property type="entry name" value="Tellurite_res_ion_channel"/>
</dbReference>
<comment type="subcellular location">
    <subcellularLocation>
        <location evidence="1">Membrane</location>
        <topology evidence="1">Multi-pass membrane protein</topology>
    </subcellularLocation>
</comment>
<name>B6IY23_RHOCS</name>
<keyword evidence="3 5" id="KW-1133">Transmembrane helix</keyword>
<organism evidence="6 7">
    <name type="scientific">Rhodospirillum centenum (strain ATCC 51521 / SW)</name>
    <dbReference type="NCBI Taxonomy" id="414684"/>
    <lineage>
        <taxon>Bacteria</taxon>
        <taxon>Pseudomonadati</taxon>
        <taxon>Pseudomonadota</taxon>
        <taxon>Alphaproteobacteria</taxon>
        <taxon>Rhodospirillales</taxon>
        <taxon>Rhodospirillaceae</taxon>
        <taxon>Rhodospirillum</taxon>
    </lineage>
</organism>
<sequence>MTVLPAPHAPASWVAHVPLPLFATVMGVGGLGLAWRKAHTVLGLPAVVGEGLLALAAVLFVAVGALYLLKVVRHPEEAAAESRHPVRVNFYPAATIGLMILAGGLLPYRPAVAEGLWLAGAVGQIALAGLIIGRWITREQQIATAGPAWFIPVVGNILAPVVGVPLGHTELSWFLFSVGLLFWLVLFPVVLNRILFHGMMPARLLPTLAILVAPPSVGFLSWLALNGGVLDAAARILLGPAVFLAAILLSRARSFRNLPFAVSWWAFTFPSAALALACLRLAELTGAVQDGGLQGPAWATGLAAAALLLATVIVATVAARTLMALLGGTLFAPE</sequence>
<dbReference type="HOGENOM" id="CLU_044414_0_0_5"/>
<feature type="transmembrane region" description="Helical" evidence="5">
    <location>
        <begin position="262"/>
        <end position="282"/>
    </location>
</feature>
<proteinExistence type="predicted"/>
<feature type="transmembrane region" description="Helical" evidence="5">
    <location>
        <begin position="302"/>
        <end position="332"/>
    </location>
</feature>
<dbReference type="OrthoDB" id="958273at2"/>
<feature type="transmembrane region" description="Helical" evidence="5">
    <location>
        <begin position="90"/>
        <end position="109"/>
    </location>
</feature>
<feature type="transmembrane region" description="Helical" evidence="5">
    <location>
        <begin position="204"/>
        <end position="226"/>
    </location>
</feature>
<reference evidence="6 7" key="1">
    <citation type="journal article" date="2010" name="BMC Genomics">
        <title>Metabolic flexibility revealed in the genome of the cyst-forming alpha-1 proteobacterium Rhodospirillum centenum.</title>
        <authorList>
            <person name="Lu Y.K."/>
            <person name="Marden J."/>
            <person name="Han M."/>
            <person name="Swingley W.D."/>
            <person name="Mastrian S.D."/>
            <person name="Chowdhury S.R."/>
            <person name="Hao J."/>
            <person name="Helmy T."/>
            <person name="Kim S."/>
            <person name="Kurdoglu A.A."/>
            <person name="Matthies H.J."/>
            <person name="Rollo D."/>
            <person name="Stothard P."/>
            <person name="Blankenship R.E."/>
            <person name="Bauer C.E."/>
            <person name="Touchman J.W."/>
        </authorList>
    </citation>
    <scope>NUCLEOTIDE SEQUENCE [LARGE SCALE GENOMIC DNA]</scope>
    <source>
        <strain evidence="7">ATCC 51521 / SW</strain>
    </source>
</reference>
<dbReference type="PANTHER" id="PTHR37955:SF1">
    <property type="entry name" value="DEP DOMAIN-CONTAINING PROTEIN"/>
    <property type="match status" value="1"/>
</dbReference>
<evidence type="ECO:0000313" key="7">
    <source>
        <dbReference type="Proteomes" id="UP000001591"/>
    </source>
</evidence>
<evidence type="ECO:0000313" key="6">
    <source>
        <dbReference type="EMBL" id="ACJ01197.1"/>
    </source>
</evidence>
<keyword evidence="2 5" id="KW-0812">Transmembrane</keyword>
<evidence type="ECO:0000256" key="1">
    <source>
        <dbReference type="ARBA" id="ARBA00004141"/>
    </source>
</evidence>
<evidence type="ECO:0000256" key="4">
    <source>
        <dbReference type="ARBA" id="ARBA00023136"/>
    </source>
</evidence>
<feature type="transmembrane region" description="Helical" evidence="5">
    <location>
        <begin position="232"/>
        <end position="250"/>
    </location>
</feature>
<feature type="transmembrane region" description="Helical" evidence="5">
    <location>
        <begin position="12"/>
        <end position="35"/>
    </location>
</feature>
<dbReference type="PANTHER" id="PTHR37955">
    <property type="entry name" value="TELLURITE RESISTANCE PROTEIN TEHA"/>
    <property type="match status" value="1"/>
</dbReference>
<dbReference type="Proteomes" id="UP000001591">
    <property type="component" value="Chromosome"/>
</dbReference>
<evidence type="ECO:0000256" key="2">
    <source>
        <dbReference type="ARBA" id="ARBA00022692"/>
    </source>
</evidence>
<dbReference type="InterPro" id="IPR004695">
    <property type="entry name" value="SLAC1/Mae1/Ssu1/TehA"/>
</dbReference>
<dbReference type="AlphaFoldDB" id="B6IY23"/>
<feature type="transmembrane region" description="Helical" evidence="5">
    <location>
        <begin position="148"/>
        <end position="167"/>
    </location>
</feature>
<feature type="transmembrane region" description="Helical" evidence="5">
    <location>
        <begin position="47"/>
        <end position="69"/>
    </location>
</feature>
<gene>
    <name evidence="6" type="ordered locus">RC1_3854</name>
</gene>
<evidence type="ECO:0000256" key="5">
    <source>
        <dbReference type="SAM" id="Phobius"/>
    </source>
</evidence>
<dbReference type="GO" id="GO:0046583">
    <property type="term" value="F:monoatomic cation efflux transmembrane transporter activity"/>
    <property type="evidence" value="ECO:0007669"/>
    <property type="project" value="TreeGrafter"/>
</dbReference>
<keyword evidence="4 5" id="KW-0472">Membrane</keyword>
<evidence type="ECO:0000256" key="3">
    <source>
        <dbReference type="ARBA" id="ARBA00022989"/>
    </source>
</evidence>
<accession>B6IY23</accession>
<dbReference type="CDD" id="cd09323">
    <property type="entry name" value="TDT_SLAC1_like"/>
    <property type="match status" value="1"/>
</dbReference>
<keyword evidence="7" id="KW-1185">Reference proteome</keyword>
<protein>
    <submittedName>
        <fullName evidence="6">C4-dicarboxylate transporter</fullName>
    </submittedName>
</protein>
<dbReference type="RefSeq" id="WP_012568970.1">
    <property type="nucleotide sequence ID" value="NC_011420.2"/>
</dbReference>
<dbReference type="STRING" id="414684.RC1_3854"/>
<dbReference type="Pfam" id="PF03595">
    <property type="entry name" value="SLAC1"/>
    <property type="match status" value="1"/>
</dbReference>